<dbReference type="InterPro" id="IPR008319">
    <property type="entry name" value="GyrI-like_CCH_Lin2189-like"/>
</dbReference>
<dbReference type="SUPFAM" id="SSF55136">
    <property type="entry name" value="Probable bacterial effector-binding domain"/>
    <property type="match status" value="1"/>
</dbReference>
<dbReference type="Gene3D" id="3.20.80.10">
    <property type="entry name" value="Regulatory factor, effector binding domain"/>
    <property type="match status" value="1"/>
</dbReference>
<dbReference type="PIRSF" id="PIRSF031644">
    <property type="entry name" value="UCP031644"/>
    <property type="match status" value="1"/>
</dbReference>
<dbReference type="InterPro" id="IPR011256">
    <property type="entry name" value="Reg_factor_effector_dom_sf"/>
</dbReference>
<dbReference type="EMBL" id="LT629772">
    <property type="protein sequence ID" value="SDT42768.1"/>
    <property type="molecule type" value="Genomic_DNA"/>
</dbReference>
<keyword evidence="3" id="KW-1185">Reference proteome</keyword>
<gene>
    <name evidence="2" type="ORF">SAMN04489812_5780</name>
</gene>
<dbReference type="STRING" id="630515.SAMN04489812_5780"/>
<reference evidence="2 3" key="1">
    <citation type="submission" date="2016-10" db="EMBL/GenBank/DDBJ databases">
        <authorList>
            <person name="de Groot N.N."/>
        </authorList>
    </citation>
    <scope>NUCLEOTIDE SEQUENCE [LARGE SCALE GENOMIC DNA]</scope>
    <source>
        <strain evidence="2 3">DSM 21800</strain>
    </source>
</reference>
<evidence type="ECO:0000313" key="3">
    <source>
        <dbReference type="Proteomes" id="UP000199103"/>
    </source>
</evidence>
<evidence type="ECO:0000313" key="2">
    <source>
        <dbReference type="EMBL" id="SDT42768.1"/>
    </source>
</evidence>
<name>A0A1H2A9Y6_9ACTN</name>
<dbReference type="AlphaFoldDB" id="A0A1H2A9Y6"/>
<dbReference type="Proteomes" id="UP000199103">
    <property type="component" value="Chromosome I"/>
</dbReference>
<sequence length="205" mass="23398">MKIDFKKEIAGYAAQRGRFDVVTVPELQFLMIDGHGDPNTSGAYRDTLATLYPVAYALKFFSKITLERDYAVMPLEGLWWSESMDSFTTDRDKSRWDWTMMIMVPDWLTAAHVEQAKRTVAGKGGAPRLADLRLEHFDEGLSVQTLHVGSYDDEAPVLAELHDHVIPQQGLRMTGKHHEIYLSDPRRTATERLRTILRQPVRHGS</sequence>
<accession>A0A1H2A9Y6</accession>
<dbReference type="RefSeq" id="WP_091530495.1">
    <property type="nucleotide sequence ID" value="NZ_LT629772.1"/>
</dbReference>
<feature type="domain" description="GyrI-like small molecule binding" evidence="1">
    <location>
        <begin position="20"/>
        <end position="200"/>
    </location>
</feature>
<protein>
    <recommendedName>
        <fullName evidence="1">GyrI-like small molecule binding domain-containing protein</fullName>
    </recommendedName>
</protein>
<dbReference type="Pfam" id="PF06445">
    <property type="entry name" value="GyrI-like"/>
    <property type="match status" value="1"/>
</dbReference>
<organism evidence="2 3">
    <name type="scientific">Microlunatus soli</name>
    <dbReference type="NCBI Taxonomy" id="630515"/>
    <lineage>
        <taxon>Bacteria</taxon>
        <taxon>Bacillati</taxon>
        <taxon>Actinomycetota</taxon>
        <taxon>Actinomycetes</taxon>
        <taxon>Propionibacteriales</taxon>
        <taxon>Propionibacteriaceae</taxon>
        <taxon>Microlunatus</taxon>
    </lineage>
</organism>
<proteinExistence type="predicted"/>
<dbReference type="OrthoDB" id="4772335at2"/>
<evidence type="ECO:0000259" key="1">
    <source>
        <dbReference type="Pfam" id="PF06445"/>
    </source>
</evidence>
<dbReference type="InterPro" id="IPR029442">
    <property type="entry name" value="GyrI-like"/>
</dbReference>